<dbReference type="AlphaFoldDB" id="A0A0B2W5X7"/>
<evidence type="ECO:0000313" key="2">
    <source>
        <dbReference type="Proteomes" id="UP000031036"/>
    </source>
</evidence>
<gene>
    <name evidence="1" type="ORF">Tcan_01693</name>
</gene>
<dbReference type="Proteomes" id="UP000031036">
    <property type="component" value="Unassembled WGS sequence"/>
</dbReference>
<evidence type="ECO:0000313" key="1">
    <source>
        <dbReference type="EMBL" id="KHN88670.1"/>
    </source>
</evidence>
<dbReference type="OMA" id="NTRERYK"/>
<dbReference type="EMBL" id="JPKZ01000195">
    <property type="protein sequence ID" value="KHN88670.1"/>
    <property type="molecule type" value="Genomic_DNA"/>
</dbReference>
<accession>A0A0B2W5X7</accession>
<name>A0A0B2W5X7_TOXCA</name>
<organism evidence="1 2">
    <name type="scientific">Toxocara canis</name>
    <name type="common">Canine roundworm</name>
    <dbReference type="NCBI Taxonomy" id="6265"/>
    <lineage>
        <taxon>Eukaryota</taxon>
        <taxon>Metazoa</taxon>
        <taxon>Ecdysozoa</taxon>
        <taxon>Nematoda</taxon>
        <taxon>Chromadorea</taxon>
        <taxon>Rhabditida</taxon>
        <taxon>Spirurina</taxon>
        <taxon>Ascaridomorpha</taxon>
        <taxon>Ascaridoidea</taxon>
        <taxon>Toxocaridae</taxon>
        <taxon>Toxocara</taxon>
    </lineage>
</organism>
<protein>
    <submittedName>
        <fullName evidence="1">Uncharacterized protein</fullName>
    </submittedName>
</protein>
<feature type="non-terminal residue" evidence="1">
    <location>
        <position position="155"/>
    </location>
</feature>
<sequence length="155" mass="17841">MKIQRYSHNSNSSGKQTRSAKYMQTMNSFLAIHVHGCQFLEAGDGYVCDQRVQLIWRVFIIIASTRQTNTHTIGHIKQCRKTIPDSFRPQELIQSRIHTNVFRSHLLFGEFTHFIDCAWCSIFEAATTNNNEHSKDAFVQIDSIFSSNNLTHCTS</sequence>
<proteinExistence type="predicted"/>
<reference evidence="1 2" key="1">
    <citation type="submission" date="2014-11" db="EMBL/GenBank/DDBJ databases">
        <title>Genetic blueprint of the zoonotic pathogen Toxocara canis.</title>
        <authorList>
            <person name="Zhu X.-Q."/>
            <person name="Korhonen P.K."/>
            <person name="Cai H."/>
            <person name="Young N.D."/>
            <person name="Nejsum P."/>
            <person name="von Samson-Himmelstjerna G."/>
            <person name="Boag P.R."/>
            <person name="Tan P."/>
            <person name="Li Q."/>
            <person name="Min J."/>
            <person name="Yang Y."/>
            <person name="Wang X."/>
            <person name="Fang X."/>
            <person name="Hall R.S."/>
            <person name="Hofmann A."/>
            <person name="Sternberg P.W."/>
            <person name="Jex A.R."/>
            <person name="Gasser R.B."/>
        </authorList>
    </citation>
    <scope>NUCLEOTIDE SEQUENCE [LARGE SCALE GENOMIC DNA]</scope>
    <source>
        <strain evidence="1">PN_DK_2014</strain>
    </source>
</reference>
<comment type="caution">
    <text evidence="1">The sequence shown here is derived from an EMBL/GenBank/DDBJ whole genome shotgun (WGS) entry which is preliminary data.</text>
</comment>
<keyword evidence="2" id="KW-1185">Reference proteome</keyword>